<dbReference type="InterPro" id="IPR010982">
    <property type="entry name" value="Lambda_DNA-bd_dom_sf"/>
</dbReference>
<feature type="compositionally biased region" description="Basic and acidic residues" evidence="1">
    <location>
        <begin position="187"/>
        <end position="197"/>
    </location>
</feature>
<dbReference type="SUPFAM" id="SSF47413">
    <property type="entry name" value="lambda repressor-like DNA-binding domains"/>
    <property type="match status" value="1"/>
</dbReference>
<evidence type="ECO:0000256" key="1">
    <source>
        <dbReference type="SAM" id="MobiDB-lite"/>
    </source>
</evidence>
<accession>A0A853HKK7</accession>
<dbReference type="Proteomes" id="UP000548673">
    <property type="component" value="Unassembled WGS sequence"/>
</dbReference>
<dbReference type="GO" id="GO:0003677">
    <property type="term" value="F:DNA binding"/>
    <property type="evidence" value="ECO:0007669"/>
    <property type="project" value="InterPro"/>
</dbReference>
<organism evidence="3 4">
    <name type="scientific">Cronobacter sakazakii</name>
    <name type="common">Enterobacter sakazakii</name>
    <dbReference type="NCBI Taxonomy" id="28141"/>
    <lineage>
        <taxon>Bacteria</taxon>
        <taxon>Pseudomonadati</taxon>
        <taxon>Pseudomonadota</taxon>
        <taxon>Gammaproteobacteria</taxon>
        <taxon>Enterobacterales</taxon>
        <taxon>Enterobacteriaceae</taxon>
        <taxon>Cronobacter</taxon>
    </lineage>
</organism>
<dbReference type="AlphaFoldDB" id="A0A853HKK7"/>
<name>A0A853HKK7_CROSK</name>
<gene>
    <name evidence="3" type="ORF">HRR37_20705</name>
</gene>
<feature type="domain" description="HTH cro/C1-type" evidence="2">
    <location>
        <begin position="40"/>
        <end position="75"/>
    </location>
</feature>
<dbReference type="RefSeq" id="WP_021567624.1">
    <property type="nucleotide sequence ID" value="NZ_JABTXY010000028.1"/>
</dbReference>
<dbReference type="Pfam" id="PF07022">
    <property type="entry name" value="Phage_CI_repr"/>
    <property type="match status" value="1"/>
</dbReference>
<dbReference type="InterPro" id="IPR010744">
    <property type="entry name" value="Phage_CI_N"/>
</dbReference>
<protein>
    <submittedName>
        <fullName evidence="3">Helix-turn-helix domain-containing protein</fullName>
    </submittedName>
</protein>
<evidence type="ECO:0000313" key="4">
    <source>
        <dbReference type="Proteomes" id="UP000548673"/>
    </source>
</evidence>
<dbReference type="Gene3D" id="1.10.260.40">
    <property type="entry name" value="lambda repressor-like DNA-binding domains"/>
    <property type="match status" value="1"/>
</dbReference>
<proteinExistence type="predicted"/>
<feature type="region of interest" description="Disordered" evidence="1">
    <location>
        <begin position="187"/>
        <end position="210"/>
    </location>
</feature>
<evidence type="ECO:0000313" key="3">
    <source>
        <dbReference type="EMBL" id="NYV44722.1"/>
    </source>
</evidence>
<evidence type="ECO:0000259" key="2">
    <source>
        <dbReference type="PROSITE" id="PS50943"/>
    </source>
</evidence>
<reference evidence="3 4" key="1">
    <citation type="submission" date="2020-05" db="EMBL/GenBank/DDBJ databases">
        <title>The draft genome of Cronobacter sakazakii strain 145005.</title>
        <authorList>
            <person name="Yang J."/>
            <person name="Liu L."/>
            <person name="Feng Y."/>
            <person name="Zong Z."/>
        </authorList>
    </citation>
    <scope>NUCLEOTIDE SEQUENCE [LARGE SCALE GENOMIC DNA]</scope>
    <source>
        <strain evidence="3 4">145005</strain>
    </source>
</reference>
<dbReference type="PROSITE" id="PS50943">
    <property type="entry name" value="HTH_CROC1"/>
    <property type="match status" value="1"/>
</dbReference>
<dbReference type="InterPro" id="IPR001387">
    <property type="entry name" value="Cro/C1-type_HTH"/>
</dbReference>
<sequence length="210" mass="23521">MNTVKKENVSFAQSGKESIRDRMKSLFKGRSLRKVSLDWDLPYSTLNNYFARSATPSVEILVKISEIENVSLAWLATGKDGVYMLDEAHSSNGQAQPIIENGLTDGSSPFAFTAVPLKDDKFLSLTWAMFFEALDHDEKKKLIDIYARMGVRGVLDLLSKYNDTLSVLVELPQAEQERLLRIHEQMKKGSSELDQKAAESGLTSEDKKAV</sequence>
<comment type="caution">
    <text evidence="3">The sequence shown here is derived from an EMBL/GenBank/DDBJ whole genome shotgun (WGS) entry which is preliminary data.</text>
</comment>
<dbReference type="GO" id="GO:0045892">
    <property type="term" value="P:negative regulation of DNA-templated transcription"/>
    <property type="evidence" value="ECO:0007669"/>
    <property type="project" value="InterPro"/>
</dbReference>
<dbReference type="EMBL" id="JABTXY010000028">
    <property type="protein sequence ID" value="NYV44722.1"/>
    <property type="molecule type" value="Genomic_DNA"/>
</dbReference>
<dbReference type="CDD" id="cd00093">
    <property type="entry name" value="HTH_XRE"/>
    <property type="match status" value="1"/>
</dbReference>